<name>A0A7S2YQ61_9STRA</name>
<proteinExistence type="predicted"/>
<dbReference type="EMBL" id="HBHT01036187">
    <property type="protein sequence ID" value="CAD9989331.1"/>
    <property type="molecule type" value="Transcribed_RNA"/>
</dbReference>
<organism evidence="2">
    <name type="scientific">Entomoneis paludosa</name>
    <dbReference type="NCBI Taxonomy" id="265537"/>
    <lineage>
        <taxon>Eukaryota</taxon>
        <taxon>Sar</taxon>
        <taxon>Stramenopiles</taxon>
        <taxon>Ochrophyta</taxon>
        <taxon>Bacillariophyta</taxon>
        <taxon>Bacillariophyceae</taxon>
        <taxon>Bacillariophycidae</taxon>
        <taxon>Entomoneidaceae</taxon>
        <taxon>Entomoneis</taxon>
    </lineage>
</organism>
<sequence>MALHSWTCHSSIAAMALAILAPTIHGAFVVFEGSDTAVTDFTAGADVGSILGNGNTLDIMTGANALVVQGDGNTITEGADGSKVTILGNDNTFTGDNTTPNQSSGDEIIVIGNENDINAGRGNDLIHVLGNDNEIRGNRGEDRIQVTGNNNLVRAGRNDDVIVVSNGMNNNVQGRNGVDVLTFAGPGTTLKGDQQIDTFVPAYKSFDDNSMDSATITDFQSTEVIDFSEFECAGSNMYNLGLVDNSNGNDLDIVVYTSGGAGMYAMYGVMMPCFSSTVVTIEGVTAMDVSDGTTVVNIVNPVGSCLMDPVGVNPMLPVCI</sequence>
<keyword evidence="1" id="KW-0732">Signal</keyword>
<protein>
    <submittedName>
        <fullName evidence="2">Uncharacterized protein</fullName>
    </submittedName>
</protein>
<evidence type="ECO:0000256" key="1">
    <source>
        <dbReference type="SAM" id="SignalP"/>
    </source>
</evidence>
<reference evidence="2" key="1">
    <citation type="submission" date="2021-01" db="EMBL/GenBank/DDBJ databases">
        <authorList>
            <person name="Corre E."/>
            <person name="Pelletier E."/>
            <person name="Niang G."/>
            <person name="Scheremetjew M."/>
            <person name="Finn R."/>
            <person name="Kale V."/>
            <person name="Holt S."/>
            <person name="Cochrane G."/>
            <person name="Meng A."/>
            <person name="Brown T."/>
            <person name="Cohen L."/>
        </authorList>
    </citation>
    <scope>NUCLEOTIDE SEQUENCE</scope>
    <source>
        <strain evidence="2">CCMP125</strain>
    </source>
</reference>
<dbReference type="AlphaFoldDB" id="A0A7S2YQ61"/>
<evidence type="ECO:0000313" key="2">
    <source>
        <dbReference type="EMBL" id="CAD9989331.1"/>
    </source>
</evidence>
<dbReference type="SUPFAM" id="SSF51120">
    <property type="entry name" value="beta-Roll"/>
    <property type="match status" value="1"/>
</dbReference>
<gene>
    <name evidence="2" type="ORF">APAL1065_LOCUS24322</name>
</gene>
<dbReference type="InterPro" id="IPR011049">
    <property type="entry name" value="Serralysin-like_metalloprot_C"/>
</dbReference>
<dbReference type="Gene3D" id="2.160.20.160">
    <property type="match status" value="1"/>
</dbReference>
<accession>A0A7S2YQ61</accession>
<feature type="chain" id="PRO_5030542362" evidence="1">
    <location>
        <begin position="27"/>
        <end position="320"/>
    </location>
</feature>
<feature type="signal peptide" evidence="1">
    <location>
        <begin position="1"/>
        <end position="26"/>
    </location>
</feature>